<gene>
    <name evidence="9" type="ORF">AUP43_03885</name>
</gene>
<dbReference type="CDD" id="cd00609">
    <property type="entry name" value="AAT_like"/>
    <property type="match status" value="1"/>
</dbReference>
<protein>
    <recommendedName>
        <fullName evidence="7">Aminotransferase</fullName>
        <ecNumber evidence="7">2.6.1.-</ecNumber>
    </recommendedName>
</protein>
<keyword evidence="4 7" id="KW-0808">Transferase</keyword>
<dbReference type="InterPro" id="IPR004838">
    <property type="entry name" value="NHTrfase_class1_PyrdxlP-BS"/>
</dbReference>
<feature type="domain" description="Aminotransferase class I/classII large" evidence="8">
    <location>
        <begin position="32"/>
        <end position="379"/>
    </location>
</feature>
<name>A0A154VAC3_9PROT</name>
<dbReference type="PANTHER" id="PTHR46383">
    <property type="entry name" value="ASPARTATE AMINOTRANSFERASE"/>
    <property type="match status" value="1"/>
</dbReference>
<comment type="catalytic activity">
    <reaction evidence="6">
        <text>L-aspartate + 2-oxoglutarate = oxaloacetate + L-glutamate</text>
        <dbReference type="Rhea" id="RHEA:21824"/>
        <dbReference type="ChEBI" id="CHEBI:16452"/>
        <dbReference type="ChEBI" id="CHEBI:16810"/>
        <dbReference type="ChEBI" id="CHEBI:29985"/>
        <dbReference type="ChEBI" id="CHEBI:29991"/>
        <dbReference type="EC" id="2.6.1.1"/>
    </reaction>
</comment>
<evidence type="ECO:0000313" key="9">
    <source>
        <dbReference type="EMBL" id="KZC98330.1"/>
    </source>
</evidence>
<dbReference type="GO" id="GO:0006520">
    <property type="term" value="P:amino acid metabolic process"/>
    <property type="evidence" value="ECO:0007669"/>
    <property type="project" value="InterPro"/>
</dbReference>
<comment type="similarity">
    <text evidence="2 7">Belongs to the class-I pyridoxal-phosphate-dependent aminotransferase family.</text>
</comment>
<dbReference type="Gene3D" id="3.40.640.10">
    <property type="entry name" value="Type I PLP-dependent aspartate aminotransferase-like (Major domain)"/>
    <property type="match status" value="1"/>
</dbReference>
<dbReference type="EC" id="2.6.1.-" evidence="7"/>
<dbReference type="AlphaFoldDB" id="A0A154VAC3"/>
<evidence type="ECO:0000256" key="7">
    <source>
        <dbReference type="RuleBase" id="RU000481"/>
    </source>
</evidence>
<dbReference type="Pfam" id="PF00155">
    <property type="entry name" value="Aminotran_1_2"/>
    <property type="match status" value="1"/>
</dbReference>
<keyword evidence="3 7" id="KW-0032">Aminotransferase</keyword>
<dbReference type="EMBL" id="LPXN01000171">
    <property type="protein sequence ID" value="KZC98330.1"/>
    <property type="molecule type" value="Genomic_DNA"/>
</dbReference>
<dbReference type="InterPro" id="IPR015421">
    <property type="entry name" value="PyrdxlP-dep_Trfase_major"/>
</dbReference>
<keyword evidence="5" id="KW-0663">Pyridoxal phosphate</keyword>
<dbReference type="InterPro" id="IPR004839">
    <property type="entry name" value="Aminotransferase_I/II_large"/>
</dbReference>
<dbReference type="InterPro" id="IPR050596">
    <property type="entry name" value="AspAT/PAT-like"/>
</dbReference>
<proteinExistence type="inferred from homology"/>
<organism evidence="9 10">
    <name type="scientific">Oceanibaculum pacificum</name>
    <dbReference type="NCBI Taxonomy" id="580166"/>
    <lineage>
        <taxon>Bacteria</taxon>
        <taxon>Pseudomonadati</taxon>
        <taxon>Pseudomonadota</taxon>
        <taxon>Alphaproteobacteria</taxon>
        <taxon>Rhodospirillales</taxon>
        <taxon>Oceanibaculaceae</taxon>
        <taxon>Oceanibaculum</taxon>
    </lineage>
</organism>
<dbReference type="GO" id="GO:0004069">
    <property type="term" value="F:L-aspartate:2-oxoglutarate aminotransferase activity"/>
    <property type="evidence" value="ECO:0007669"/>
    <property type="project" value="UniProtKB-EC"/>
</dbReference>
<dbReference type="OrthoDB" id="9804407at2"/>
<evidence type="ECO:0000256" key="2">
    <source>
        <dbReference type="ARBA" id="ARBA00007441"/>
    </source>
</evidence>
<accession>A0A154VAC3</accession>
<sequence>MALKIARRGQIPPFIVMDVLRAANERAAAGEDVLHLEIGQPCTGAPQGVIAAAKRALDGDLLGYTDAFGILPLRQRLAGHYRDQYGVAADPARIVATPGSSGGFILAFLAAFEPGDRVALAAPGYPAYRNILIALDIEPVEIPAGPETGYQPTPELLEKAREQGRIDGLIVASPANPTGTMLTPDALRDLAVYCHDEGIRLISDEIYHGIEYEQQATTALTYSDSAVVVNSFSKYFSMTGWRLGWLVLPEDLLRPVECLGQNLFINASTLAQHAACGAFDCREELDLNVERYRLNRDILLDALPKAGLTELSRADGAFYVYADVARHTNDSAEFCRRLLAETGVAITPGMDFDPLRGNRFVRLSFAGSTESVEDAAARIARFMR</sequence>
<dbReference type="RefSeq" id="WP_067560219.1">
    <property type="nucleotide sequence ID" value="NZ_LPXN01000171.1"/>
</dbReference>
<dbReference type="PANTHER" id="PTHR46383:SF2">
    <property type="entry name" value="AMINOTRANSFERASE"/>
    <property type="match status" value="1"/>
</dbReference>
<dbReference type="SUPFAM" id="SSF53383">
    <property type="entry name" value="PLP-dependent transferases"/>
    <property type="match status" value="1"/>
</dbReference>
<dbReference type="PROSITE" id="PS00105">
    <property type="entry name" value="AA_TRANSFER_CLASS_1"/>
    <property type="match status" value="1"/>
</dbReference>
<comment type="cofactor">
    <cofactor evidence="1 7">
        <name>pyridoxal 5'-phosphate</name>
        <dbReference type="ChEBI" id="CHEBI:597326"/>
    </cofactor>
</comment>
<dbReference type="InterPro" id="IPR015424">
    <property type="entry name" value="PyrdxlP-dep_Trfase"/>
</dbReference>
<evidence type="ECO:0000256" key="3">
    <source>
        <dbReference type="ARBA" id="ARBA00022576"/>
    </source>
</evidence>
<keyword evidence="10" id="KW-1185">Reference proteome</keyword>
<reference evidence="9 10" key="1">
    <citation type="submission" date="2015-12" db="EMBL/GenBank/DDBJ databases">
        <title>Genome sequence of Oceanibaculum pacificum MCCC 1A02656.</title>
        <authorList>
            <person name="Lu L."/>
            <person name="Lai Q."/>
            <person name="Shao Z."/>
            <person name="Qian P."/>
        </authorList>
    </citation>
    <scope>NUCLEOTIDE SEQUENCE [LARGE SCALE GENOMIC DNA]</scope>
    <source>
        <strain evidence="9 10">MCCC 1A02656</strain>
    </source>
</reference>
<dbReference type="STRING" id="580166.AUP43_03885"/>
<dbReference type="GO" id="GO:0030170">
    <property type="term" value="F:pyridoxal phosphate binding"/>
    <property type="evidence" value="ECO:0007669"/>
    <property type="project" value="InterPro"/>
</dbReference>
<dbReference type="Proteomes" id="UP000076400">
    <property type="component" value="Unassembled WGS sequence"/>
</dbReference>
<evidence type="ECO:0000256" key="5">
    <source>
        <dbReference type="ARBA" id="ARBA00022898"/>
    </source>
</evidence>
<comment type="caution">
    <text evidence="9">The sequence shown here is derived from an EMBL/GenBank/DDBJ whole genome shotgun (WGS) entry which is preliminary data.</text>
</comment>
<evidence type="ECO:0000256" key="6">
    <source>
        <dbReference type="ARBA" id="ARBA00049185"/>
    </source>
</evidence>
<evidence type="ECO:0000256" key="4">
    <source>
        <dbReference type="ARBA" id="ARBA00022679"/>
    </source>
</evidence>
<evidence type="ECO:0000313" key="10">
    <source>
        <dbReference type="Proteomes" id="UP000076400"/>
    </source>
</evidence>
<evidence type="ECO:0000256" key="1">
    <source>
        <dbReference type="ARBA" id="ARBA00001933"/>
    </source>
</evidence>
<evidence type="ECO:0000259" key="8">
    <source>
        <dbReference type="Pfam" id="PF00155"/>
    </source>
</evidence>